<feature type="domain" description="KOW" evidence="10">
    <location>
        <begin position="3"/>
        <end position="30"/>
    </location>
</feature>
<sequence length="104" mass="11009">MAKIKKGDTVVILSGKDKGREGQVVKSLPKDGKVVVSGVNMISRHTKPSQADPEGGVKRREAPIHVSNVAIKDPKTGKAARVGFEVRDGKKVRVLKGSGEVLNG</sequence>
<dbReference type="GO" id="GO:0005840">
    <property type="term" value="C:ribosome"/>
    <property type="evidence" value="ECO:0007669"/>
    <property type="project" value="UniProtKB-KW"/>
</dbReference>
<comment type="function">
    <text evidence="8">One of two assembly initiator proteins, it binds directly to the 5'-end of the 23S rRNA, where it nucleates assembly of the 50S subunit.</text>
</comment>
<evidence type="ECO:0000256" key="5">
    <source>
        <dbReference type="ARBA" id="ARBA00023274"/>
    </source>
</evidence>
<keyword evidence="5 8" id="KW-0687">Ribonucleoprotein</keyword>
<keyword evidence="3 8" id="KW-0694">RNA-binding</keyword>
<evidence type="ECO:0000256" key="7">
    <source>
        <dbReference type="ARBA" id="ARBA00058688"/>
    </source>
</evidence>
<dbReference type="Proteomes" id="UP000319897">
    <property type="component" value="Unassembled WGS sequence"/>
</dbReference>
<evidence type="ECO:0000256" key="8">
    <source>
        <dbReference type="HAMAP-Rule" id="MF_01326"/>
    </source>
</evidence>
<keyword evidence="12" id="KW-1185">Reference proteome</keyword>
<dbReference type="Pfam" id="PF00467">
    <property type="entry name" value="KOW"/>
    <property type="match status" value="1"/>
</dbReference>
<reference evidence="11 12" key="1">
    <citation type="submission" date="2019-06" db="EMBL/GenBank/DDBJ databases">
        <authorList>
            <person name="Lee I."/>
            <person name="Jang G.I."/>
            <person name="Hwang C.Y."/>
        </authorList>
    </citation>
    <scope>NUCLEOTIDE SEQUENCE [LARGE SCALE GENOMIC DNA]</scope>
    <source>
        <strain evidence="11 12">PAMC 28131</strain>
    </source>
</reference>
<dbReference type="GO" id="GO:1990904">
    <property type="term" value="C:ribonucleoprotein complex"/>
    <property type="evidence" value="ECO:0007669"/>
    <property type="project" value="UniProtKB-KW"/>
</dbReference>
<dbReference type="PROSITE" id="PS01108">
    <property type="entry name" value="RIBOSOMAL_L24"/>
    <property type="match status" value="1"/>
</dbReference>
<evidence type="ECO:0000256" key="9">
    <source>
        <dbReference type="RuleBase" id="RU003477"/>
    </source>
</evidence>
<dbReference type="SUPFAM" id="SSF50104">
    <property type="entry name" value="Translation proteins SH3-like domain"/>
    <property type="match status" value="1"/>
</dbReference>
<accession>A0A501XP17</accession>
<evidence type="ECO:0000256" key="6">
    <source>
        <dbReference type="ARBA" id="ARBA00035206"/>
    </source>
</evidence>
<dbReference type="HAMAP" id="MF_01326_B">
    <property type="entry name" value="Ribosomal_uL24_B"/>
    <property type="match status" value="1"/>
</dbReference>
<dbReference type="Pfam" id="PF17136">
    <property type="entry name" value="ribosomal_L24"/>
    <property type="match status" value="1"/>
</dbReference>
<comment type="function">
    <text evidence="7 8">One of the proteins that surrounds the polypeptide exit tunnel on the outside of the subunit.</text>
</comment>
<dbReference type="NCBIfam" id="TIGR01079">
    <property type="entry name" value="rplX_bact"/>
    <property type="match status" value="1"/>
</dbReference>
<protein>
    <recommendedName>
        <fullName evidence="6 8">Large ribosomal subunit protein uL24</fullName>
    </recommendedName>
</protein>
<dbReference type="EMBL" id="VFSU01000019">
    <property type="protein sequence ID" value="TPE62326.1"/>
    <property type="molecule type" value="Genomic_DNA"/>
</dbReference>
<dbReference type="InterPro" id="IPR008991">
    <property type="entry name" value="Translation_prot_SH3-like_sf"/>
</dbReference>
<evidence type="ECO:0000313" key="11">
    <source>
        <dbReference type="EMBL" id="TPE62326.1"/>
    </source>
</evidence>
<dbReference type="InterPro" id="IPR014722">
    <property type="entry name" value="Rib_uL2_dom2"/>
</dbReference>
<keyword evidence="2 8" id="KW-0699">rRNA-binding</keyword>
<comment type="caution">
    <text evidence="11">The sequence shown here is derived from an EMBL/GenBank/DDBJ whole genome shotgun (WGS) entry which is preliminary data.</text>
</comment>
<name>A0A501XP17_9SPHN</name>
<dbReference type="Gene3D" id="2.30.30.30">
    <property type="match status" value="1"/>
</dbReference>
<organism evidence="11 12">
    <name type="scientific">Sandaracinobacter neustonicus</name>
    <dbReference type="NCBI Taxonomy" id="1715348"/>
    <lineage>
        <taxon>Bacteria</taxon>
        <taxon>Pseudomonadati</taxon>
        <taxon>Pseudomonadota</taxon>
        <taxon>Alphaproteobacteria</taxon>
        <taxon>Sphingomonadales</taxon>
        <taxon>Sphingosinicellaceae</taxon>
        <taxon>Sandaracinobacter</taxon>
    </lineage>
</organism>
<dbReference type="PANTHER" id="PTHR12903">
    <property type="entry name" value="MITOCHONDRIAL RIBOSOMAL PROTEIN L24"/>
    <property type="match status" value="1"/>
</dbReference>
<comment type="subunit">
    <text evidence="8">Part of the 50S ribosomal subunit.</text>
</comment>
<evidence type="ECO:0000256" key="1">
    <source>
        <dbReference type="ARBA" id="ARBA00010618"/>
    </source>
</evidence>
<dbReference type="GO" id="GO:0006412">
    <property type="term" value="P:translation"/>
    <property type="evidence" value="ECO:0007669"/>
    <property type="project" value="UniProtKB-UniRule"/>
</dbReference>
<proteinExistence type="inferred from homology"/>
<dbReference type="OrthoDB" id="9807419at2"/>
<evidence type="ECO:0000256" key="4">
    <source>
        <dbReference type="ARBA" id="ARBA00022980"/>
    </source>
</evidence>
<dbReference type="InterPro" id="IPR005824">
    <property type="entry name" value="KOW"/>
</dbReference>
<evidence type="ECO:0000256" key="3">
    <source>
        <dbReference type="ARBA" id="ARBA00022884"/>
    </source>
</evidence>
<keyword evidence="4 8" id="KW-0689">Ribosomal protein</keyword>
<dbReference type="SMART" id="SM00739">
    <property type="entry name" value="KOW"/>
    <property type="match status" value="1"/>
</dbReference>
<dbReference type="FunFam" id="2.30.30.30:FF:000004">
    <property type="entry name" value="50S ribosomal protein L24"/>
    <property type="match status" value="1"/>
</dbReference>
<evidence type="ECO:0000259" key="10">
    <source>
        <dbReference type="SMART" id="SM00739"/>
    </source>
</evidence>
<dbReference type="CDD" id="cd06089">
    <property type="entry name" value="KOW_RPL26"/>
    <property type="match status" value="1"/>
</dbReference>
<evidence type="ECO:0000256" key="2">
    <source>
        <dbReference type="ARBA" id="ARBA00022730"/>
    </source>
</evidence>
<evidence type="ECO:0000313" key="12">
    <source>
        <dbReference type="Proteomes" id="UP000319897"/>
    </source>
</evidence>
<dbReference type="GO" id="GO:0003735">
    <property type="term" value="F:structural constituent of ribosome"/>
    <property type="evidence" value="ECO:0007669"/>
    <property type="project" value="InterPro"/>
</dbReference>
<dbReference type="InterPro" id="IPR005825">
    <property type="entry name" value="Ribosomal_uL24_CS"/>
</dbReference>
<dbReference type="AlphaFoldDB" id="A0A501XP17"/>
<dbReference type="GO" id="GO:0019843">
    <property type="term" value="F:rRNA binding"/>
    <property type="evidence" value="ECO:0007669"/>
    <property type="project" value="UniProtKB-UniRule"/>
</dbReference>
<dbReference type="InterPro" id="IPR003256">
    <property type="entry name" value="Ribosomal_uL24"/>
</dbReference>
<dbReference type="InterPro" id="IPR041988">
    <property type="entry name" value="Ribosomal_uL24_KOW"/>
</dbReference>
<comment type="similarity">
    <text evidence="1 8 9">Belongs to the universal ribosomal protein uL24 family.</text>
</comment>
<dbReference type="InterPro" id="IPR057264">
    <property type="entry name" value="Ribosomal_uL24_C"/>
</dbReference>
<gene>
    <name evidence="8" type="primary">rplX</name>
    <name evidence="11" type="ORF">FJQ54_06985</name>
</gene>